<keyword evidence="1" id="KW-0812">Transmembrane</keyword>
<evidence type="ECO:0000256" key="1">
    <source>
        <dbReference type="SAM" id="Phobius"/>
    </source>
</evidence>
<dbReference type="EMBL" id="ML987197">
    <property type="protein sequence ID" value="KAF2247697.1"/>
    <property type="molecule type" value="Genomic_DNA"/>
</dbReference>
<proteinExistence type="predicted"/>
<reference evidence="2" key="1">
    <citation type="journal article" date="2020" name="Stud. Mycol.">
        <title>101 Dothideomycetes genomes: a test case for predicting lifestyles and emergence of pathogens.</title>
        <authorList>
            <person name="Haridas S."/>
            <person name="Albert R."/>
            <person name="Binder M."/>
            <person name="Bloem J."/>
            <person name="Labutti K."/>
            <person name="Salamov A."/>
            <person name="Andreopoulos B."/>
            <person name="Baker S."/>
            <person name="Barry K."/>
            <person name="Bills G."/>
            <person name="Bluhm B."/>
            <person name="Cannon C."/>
            <person name="Castanera R."/>
            <person name="Culley D."/>
            <person name="Daum C."/>
            <person name="Ezra D."/>
            <person name="Gonzalez J."/>
            <person name="Henrissat B."/>
            <person name="Kuo A."/>
            <person name="Liang C."/>
            <person name="Lipzen A."/>
            <person name="Lutzoni F."/>
            <person name="Magnuson J."/>
            <person name="Mondo S."/>
            <person name="Nolan M."/>
            <person name="Ohm R."/>
            <person name="Pangilinan J."/>
            <person name="Park H.-J."/>
            <person name="Ramirez L."/>
            <person name="Alfaro M."/>
            <person name="Sun H."/>
            <person name="Tritt A."/>
            <person name="Yoshinaga Y."/>
            <person name="Zwiers L.-H."/>
            <person name="Turgeon B."/>
            <person name="Goodwin S."/>
            <person name="Spatafora J."/>
            <person name="Crous P."/>
            <person name="Grigoriev I."/>
        </authorList>
    </citation>
    <scope>NUCLEOTIDE SEQUENCE</scope>
    <source>
        <strain evidence="2">CBS 122368</strain>
    </source>
</reference>
<dbReference type="OrthoDB" id="409136at2759"/>
<evidence type="ECO:0000313" key="2">
    <source>
        <dbReference type="EMBL" id="KAF2247697.1"/>
    </source>
</evidence>
<dbReference type="AlphaFoldDB" id="A0A6A6IBW1"/>
<organism evidence="2 3">
    <name type="scientific">Trematosphaeria pertusa</name>
    <dbReference type="NCBI Taxonomy" id="390896"/>
    <lineage>
        <taxon>Eukaryota</taxon>
        <taxon>Fungi</taxon>
        <taxon>Dikarya</taxon>
        <taxon>Ascomycota</taxon>
        <taxon>Pezizomycotina</taxon>
        <taxon>Dothideomycetes</taxon>
        <taxon>Pleosporomycetidae</taxon>
        <taxon>Pleosporales</taxon>
        <taxon>Massarineae</taxon>
        <taxon>Trematosphaeriaceae</taxon>
        <taxon>Trematosphaeria</taxon>
    </lineage>
</organism>
<keyword evidence="3" id="KW-1185">Reference proteome</keyword>
<name>A0A6A6IBW1_9PLEO</name>
<protein>
    <submittedName>
        <fullName evidence="2">Uncharacterized protein</fullName>
    </submittedName>
</protein>
<dbReference type="GeneID" id="54582704"/>
<keyword evidence="1" id="KW-0472">Membrane</keyword>
<feature type="transmembrane region" description="Helical" evidence="1">
    <location>
        <begin position="40"/>
        <end position="59"/>
    </location>
</feature>
<evidence type="ECO:0000313" key="3">
    <source>
        <dbReference type="Proteomes" id="UP000800094"/>
    </source>
</evidence>
<gene>
    <name evidence="2" type="ORF">BU26DRAFT_520781</name>
</gene>
<sequence>MEGPNKPAICFALLIVLVLSFITAVVYDVIVKARDSGFGIGQWMVAALTVALSTLYFSLEDEVTTSFD</sequence>
<accession>A0A6A6IBW1</accession>
<dbReference type="RefSeq" id="XP_033682701.1">
    <property type="nucleotide sequence ID" value="XM_033829374.1"/>
</dbReference>
<dbReference type="Proteomes" id="UP000800094">
    <property type="component" value="Unassembled WGS sequence"/>
</dbReference>
<keyword evidence="1" id="KW-1133">Transmembrane helix</keyword>